<feature type="domain" description="RNA polymerase sigma factor 70 region 4 type 2" evidence="7">
    <location>
        <begin position="129"/>
        <end position="169"/>
    </location>
</feature>
<dbReference type="SUPFAM" id="SSF88946">
    <property type="entry name" value="Sigma2 domain of RNA polymerase sigma factors"/>
    <property type="match status" value="1"/>
</dbReference>
<evidence type="ECO:0000256" key="2">
    <source>
        <dbReference type="ARBA" id="ARBA00023015"/>
    </source>
</evidence>
<dbReference type="PANTHER" id="PTHR43133:SF8">
    <property type="entry name" value="RNA POLYMERASE SIGMA FACTOR HI_1459-RELATED"/>
    <property type="match status" value="1"/>
</dbReference>
<feature type="domain" description="RNA polymerase sigma-70 region 2" evidence="6">
    <location>
        <begin position="22"/>
        <end position="90"/>
    </location>
</feature>
<keyword evidence="3" id="KW-0731">Sigma factor</keyword>
<dbReference type="Pfam" id="PF04542">
    <property type="entry name" value="Sigma70_r2"/>
    <property type="match status" value="1"/>
</dbReference>
<gene>
    <name evidence="8" type="ORF">D7M11_19190</name>
</gene>
<keyword evidence="5" id="KW-0804">Transcription</keyword>
<dbReference type="GO" id="GO:0016987">
    <property type="term" value="F:sigma factor activity"/>
    <property type="evidence" value="ECO:0007669"/>
    <property type="project" value="UniProtKB-KW"/>
</dbReference>
<evidence type="ECO:0000256" key="4">
    <source>
        <dbReference type="ARBA" id="ARBA00023125"/>
    </source>
</evidence>
<dbReference type="RefSeq" id="WP_120748864.1">
    <property type="nucleotide sequence ID" value="NZ_RBAH01000014.1"/>
</dbReference>
<reference evidence="8 9" key="1">
    <citation type="journal article" date="2007" name="Int. J. Syst. Evol. Microbiol.">
        <title>Paenibacillus ginsengarvi sp. nov., isolated from soil from ginseng cultivation.</title>
        <authorList>
            <person name="Yoon M.H."/>
            <person name="Ten L.N."/>
            <person name="Im W.T."/>
        </authorList>
    </citation>
    <scope>NUCLEOTIDE SEQUENCE [LARGE SCALE GENOMIC DNA]</scope>
    <source>
        <strain evidence="8 9">KCTC 13059</strain>
    </source>
</reference>
<dbReference type="InterPro" id="IPR013325">
    <property type="entry name" value="RNA_pol_sigma_r2"/>
</dbReference>
<dbReference type="InterPro" id="IPR014284">
    <property type="entry name" value="RNA_pol_sigma-70_dom"/>
</dbReference>
<dbReference type="InterPro" id="IPR007627">
    <property type="entry name" value="RNA_pol_sigma70_r2"/>
</dbReference>
<dbReference type="InterPro" id="IPR013249">
    <property type="entry name" value="RNA_pol_sigma70_r4_t2"/>
</dbReference>
<accession>A0A3B0C8R2</accession>
<dbReference type="Gene3D" id="1.10.1740.10">
    <property type="match status" value="1"/>
</dbReference>
<comment type="similarity">
    <text evidence="1">Belongs to the sigma-70 factor family. ECF subfamily.</text>
</comment>
<keyword evidence="9" id="KW-1185">Reference proteome</keyword>
<keyword evidence="2" id="KW-0805">Transcription regulation</keyword>
<dbReference type="PANTHER" id="PTHR43133">
    <property type="entry name" value="RNA POLYMERASE ECF-TYPE SIGMA FACTO"/>
    <property type="match status" value="1"/>
</dbReference>
<dbReference type="InterPro" id="IPR013324">
    <property type="entry name" value="RNA_pol_sigma_r3/r4-like"/>
</dbReference>
<dbReference type="InterPro" id="IPR036388">
    <property type="entry name" value="WH-like_DNA-bd_sf"/>
</dbReference>
<evidence type="ECO:0000313" key="9">
    <source>
        <dbReference type="Proteomes" id="UP000282311"/>
    </source>
</evidence>
<dbReference type="GO" id="GO:0006352">
    <property type="term" value="P:DNA-templated transcription initiation"/>
    <property type="evidence" value="ECO:0007669"/>
    <property type="project" value="InterPro"/>
</dbReference>
<dbReference type="OrthoDB" id="9794508at2"/>
<proteinExistence type="inferred from homology"/>
<evidence type="ECO:0000313" key="8">
    <source>
        <dbReference type="EMBL" id="RKN80609.1"/>
    </source>
</evidence>
<protein>
    <submittedName>
        <fullName evidence="8">RNA polymerase sigma factor</fullName>
    </submittedName>
</protein>
<dbReference type="GO" id="GO:0003677">
    <property type="term" value="F:DNA binding"/>
    <property type="evidence" value="ECO:0007669"/>
    <property type="project" value="UniProtKB-KW"/>
</dbReference>
<evidence type="ECO:0000256" key="1">
    <source>
        <dbReference type="ARBA" id="ARBA00010641"/>
    </source>
</evidence>
<organism evidence="8 9">
    <name type="scientific">Paenibacillus ginsengarvi</name>
    <dbReference type="NCBI Taxonomy" id="400777"/>
    <lineage>
        <taxon>Bacteria</taxon>
        <taxon>Bacillati</taxon>
        <taxon>Bacillota</taxon>
        <taxon>Bacilli</taxon>
        <taxon>Bacillales</taxon>
        <taxon>Paenibacillaceae</taxon>
        <taxon>Paenibacillus</taxon>
    </lineage>
</organism>
<sequence length="185" mass="21548">MDELRLIHKIRRSGDRAAADELVRHYYDEMYGFVRKQISNADVALDLTQEIFISMLRTIGHYDVGKGAGFRTWLYRIAANKVVDWFRSRTYRTMAQSMPLDETEPIDETDFTRLLENSDFTERVCDFVGGLPPDTQHIFRLHLFGGYTFSEIAGIVGLPEGSVKSRYYRLIHLLGKEFADYESYR</sequence>
<dbReference type="InterPro" id="IPR039425">
    <property type="entry name" value="RNA_pol_sigma-70-like"/>
</dbReference>
<evidence type="ECO:0000259" key="6">
    <source>
        <dbReference type="Pfam" id="PF04542"/>
    </source>
</evidence>
<evidence type="ECO:0000259" key="7">
    <source>
        <dbReference type="Pfam" id="PF08281"/>
    </source>
</evidence>
<dbReference type="SUPFAM" id="SSF88659">
    <property type="entry name" value="Sigma3 and sigma4 domains of RNA polymerase sigma factors"/>
    <property type="match status" value="1"/>
</dbReference>
<name>A0A3B0C8R2_9BACL</name>
<dbReference type="EMBL" id="RBAH01000014">
    <property type="protein sequence ID" value="RKN80609.1"/>
    <property type="molecule type" value="Genomic_DNA"/>
</dbReference>
<evidence type="ECO:0000256" key="3">
    <source>
        <dbReference type="ARBA" id="ARBA00023082"/>
    </source>
</evidence>
<dbReference type="Pfam" id="PF08281">
    <property type="entry name" value="Sigma70_r4_2"/>
    <property type="match status" value="1"/>
</dbReference>
<comment type="caution">
    <text evidence="8">The sequence shown here is derived from an EMBL/GenBank/DDBJ whole genome shotgun (WGS) entry which is preliminary data.</text>
</comment>
<dbReference type="NCBIfam" id="TIGR02937">
    <property type="entry name" value="sigma70-ECF"/>
    <property type="match status" value="1"/>
</dbReference>
<evidence type="ECO:0000256" key="5">
    <source>
        <dbReference type="ARBA" id="ARBA00023163"/>
    </source>
</evidence>
<dbReference type="AlphaFoldDB" id="A0A3B0C8R2"/>
<dbReference type="Gene3D" id="1.10.10.10">
    <property type="entry name" value="Winged helix-like DNA-binding domain superfamily/Winged helix DNA-binding domain"/>
    <property type="match status" value="1"/>
</dbReference>
<dbReference type="Proteomes" id="UP000282311">
    <property type="component" value="Unassembled WGS sequence"/>
</dbReference>
<keyword evidence="4" id="KW-0238">DNA-binding</keyword>